<evidence type="ECO:0000313" key="4">
    <source>
        <dbReference type="Proteomes" id="UP001596298"/>
    </source>
</evidence>
<keyword evidence="2" id="KW-0472">Membrane</keyword>
<feature type="transmembrane region" description="Helical" evidence="2">
    <location>
        <begin position="76"/>
        <end position="97"/>
    </location>
</feature>
<sequence length="235" mass="24133">MTTPPDDFENDPTGMRDLLRSLPEPGPMPQDVTDRITAALAAEHAGRAGDDRSNVTPLARTGTTARKPGTRRWMQALGGVAAAAVVATVAVVGVNALQNNDAPVSAIPSSTARHSASSDELATRVQLDSTGTNYSGAAFNTQAASMASSNNTQIPAAGVVAKFGSLTNPRAIVECVRSIGGSLLDNPSRIKVDLASYDGKPALIIVVTKGSEQTAFAVSSTCSKGTKPYAAPRSV</sequence>
<feature type="compositionally biased region" description="Basic and acidic residues" evidence="1">
    <location>
        <begin position="44"/>
        <end position="53"/>
    </location>
</feature>
<accession>A0ABW2ACR3</accession>
<keyword evidence="4" id="KW-1185">Reference proteome</keyword>
<proteinExistence type="predicted"/>
<feature type="region of interest" description="Disordered" evidence="1">
    <location>
        <begin position="1"/>
        <end position="31"/>
    </location>
</feature>
<dbReference type="Proteomes" id="UP001596298">
    <property type="component" value="Unassembled WGS sequence"/>
</dbReference>
<reference evidence="4" key="1">
    <citation type="journal article" date="2019" name="Int. J. Syst. Evol. Microbiol.">
        <title>The Global Catalogue of Microorganisms (GCM) 10K type strain sequencing project: providing services to taxonomists for standard genome sequencing and annotation.</title>
        <authorList>
            <consortium name="The Broad Institute Genomics Platform"/>
            <consortium name="The Broad Institute Genome Sequencing Center for Infectious Disease"/>
            <person name="Wu L."/>
            <person name="Ma J."/>
        </authorList>
    </citation>
    <scope>NUCLEOTIDE SEQUENCE [LARGE SCALE GENOMIC DNA]</scope>
    <source>
        <strain evidence="4">CCUG 58127</strain>
    </source>
</reference>
<feature type="compositionally biased region" description="Acidic residues" evidence="1">
    <location>
        <begin position="1"/>
        <end position="10"/>
    </location>
</feature>
<name>A0ABW2ACR3_9MICO</name>
<keyword evidence="2" id="KW-0812">Transmembrane</keyword>
<protein>
    <submittedName>
        <fullName evidence="3">Uncharacterized protein</fullName>
    </submittedName>
</protein>
<dbReference type="EMBL" id="JBHSWH010000001">
    <property type="protein sequence ID" value="MFC6704679.1"/>
    <property type="molecule type" value="Genomic_DNA"/>
</dbReference>
<keyword evidence="2" id="KW-1133">Transmembrane helix</keyword>
<dbReference type="RefSeq" id="WP_382399137.1">
    <property type="nucleotide sequence ID" value="NZ_JBHSWH010000001.1"/>
</dbReference>
<evidence type="ECO:0000256" key="2">
    <source>
        <dbReference type="SAM" id="Phobius"/>
    </source>
</evidence>
<organism evidence="3 4">
    <name type="scientific">Flexivirga alba</name>
    <dbReference type="NCBI Taxonomy" id="702742"/>
    <lineage>
        <taxon>Bacteria</taxon>
        <taxon>Bacillati</taxon>
        <taxon>Actinomycetota</taxon>
        <taxon>Actinomycetes</taxon>
        <taxon>Micrococcales</taxon>
        <taxon>Dermacoccaceae</taxon>
        <taxon>Flexivirga</taxon>
    </lineage>
</organism>
<feature type="region of interest" description="Disordered" evidence="1">
    <location>
        <begin position="43"/>
        <end position="69"/>
    </location>
</feature>
<evidence type="ECO:0000313" key="3">
    <source>
        <dbReference type="EMBL" id="MFC6704679.1"/>
    </source>
</evidence>
<evidence type="ECO:0000256" key="1">
    <source>
        <dbReference type="SAM" id="MobiDB-lite"/>
    </source>
</evidence>
<comment type="caution">
    <text evidence="3">The sequence shown here is derived from an EMBL/GenBank/DDBJ whole genome shotgun (WGS) entry which is preliminary data.</text>
</comment>
<gene>
    <name evidence="3" type="ORF">ACFQDH_05190</name>
</gene>